<evidence type="ECO:0000313" key="2">
    <source>
        <dbReference type="EMBL" id="AYF02104.1"/>
    </source>
</evidence>
<dbReference type="InterPro" id="IPR052189">
    <property type="entry name" value="L-asp_N-monooxygenase_NS-form"/>
</dbReference>
<dbReference type="PANTHER" id="PTHR40254:SF1">
    <property type="entry name" value="BLR0577 PROTEIN"/>
    <property type="match status" value="1"/>
</dbReference>
<name>A0A386UN31_9RHOB</name>
<dbReference type="PRINTS" id="PR00368">
    <property type="entry name" value="FADPNR"/>
</dbReference>
<dbReference type="InterPro" id="IPR036188">
    <property type="entry name" value="FAD/NAD-bd_sf"/>
</dbReference>
<sequence length="473" mass="49692">MTDLPAQDIPVVAIIGGGFTGAVTAVHLGRAPTGPARIVVIEPRETLGQGLAYSTADPSHRINVPAARMTLDCARKSGLQDWLDAQGIPLSPGTRLPTGEAFVQRRLVADYVGDALAPLLASGRVQHLRASAVAAERAGGRFRVRCDDGCALAADLLVIATSHPPPGIPAVFADLARSPHLIPDSSDAARVAEVARTAPNVLVVGTGLTSADVIASLDRQGHAGRITALSRRGLRSRGHAFGHAESAADFAAAPSRTALGLLRRIRQAVRRDAQAGLPWQAALDNVRRDGPAIWAALPLAERARLLRWLRVWWDVHRFRIAPQVEAVLDRLIVEGRLTLAPGRLLSARQAEAGIEITWRGRDLRPRSEVFNAVILTTGPAHGGILAGSPVLSSLAEAGLIRADPLHLGLDVAQGCHAVGKGGTIQPDLLVAGPLARGHVGELMGIPEVTAHAQQVADRLAQLLGTREPVSGTA</sequence>
<dbReference type="Pfam" id="PF13454">
    <property type="entry name" value="NAD_binding_9"/>
    <property type="match status" value="1"/>
</dbReference>
<evidence type="ECO:0000259" key="1">
    <source>
        <dbReference type="Pfam" id="PF13454"/>
    </source>
</evidence>
<gene>
    <name evidence="2" type="ORF">PY32053_02507</name>
</gene>
<dbReference type="PANTHER" id="PTHR40254">
    <property type="entry name" value="BLR0577 PROTEIN"/>
    <property type="match status" value="1"/>
</dbReference>
<dbReference type="Gene3D" id="3.50.50.60">
    <property type="entry name" value="FAD/NAD(P)-binding domain"/>
    <property type="match status" value="1"/>
</dbReference>
<dbReference type="AlphaFoldDB" id="A0A386UN31"/>
<evidence type="ECO:0000313" key="3">
    <source>
        <dbReference type="Proteomes" id="UP000272010"/>
    </source>
</evidence>
<dbReference type="Proteomes" id="UP000272010">
    <property type="component" value="Chromosome"/>
</dbReference>
<dbReference type="EMBL" id="CP031078">
    <property type="protein sequence ID" value="AYF02104.1"/>
    <property type="molecule type" value="Genomic_DNA"/>
</dbReference>
<protein>
    <submittedName>
        <fullName evidence="2">FAD-dependent oxidoreductase</fullName>
    </submittedName>
</protein>
<proteinExistence type="predicted"/>
<organism evidence="2 3">
    <name type="scientific">Paracoccus yeei</name>
    <dbReference type="NCBI Taxonomy" id="147645"/>
    <lineage>
        <taxon>Bacteria</taxon>
        <taxon>Pseudomonadati</taxon>
        <taxon>Pseudomonadota</taxon>
        <taxon>Alphaproteobacteria</taxon>
        <taxon>Rhodobacterales</taxon>
        <taxon>Paracoccaceae</taxon>
        <taxon>Paracoccus</taxon>
    </lineage>
</organism>
<feature type="domain" description="FAD-dependent urate hydroxylase HpyO/Asp monooxygenase CreE-like FAD/NAD(P)-binding" evidence="1">
    <location>
        <begin position="13"/>
        <end position="163"/>
    </location>
</feature>
<reference evidence="3" key="1">
    <citation type="submission" date="2018-07" db="EMBL/GenBank/DDBJ databases">
        <title>Genome Structure of the Opportunistic Pathogen Paracoccus yeei (Alphaproteobacteria) and Identification of Putative Virulence Factors.</title>
        <authorList>
            <person name="Lasek R."/>
            <person name="Szuplewska M."/>
            <person name="Mitura M."/>
            <person name="Decewicz P."/>
            <person name="Chmielowska C."/>
            <person name="Pawlot A."/>
            <person name="Sentkowska D."/>
            <person name="Czarnecki J."/>
            <person name="Bartosik D."/>
        </authorList>
    </citation>
    <scope>NUCLEOTIDE SEQUENCE [LARGE SCALE GENOMIC DNA]</scope>
    <source>
        <strain evidence="3">CCUG 32053</strain>
    </source>
</reference>
<accession>A0A386UN31</accession>
<dbReference type="SUPFAM" id="SSF51905">
    <property type="entry name" value="FAD/NAD(P)-binding domain"/>
    <property type="match status" value="1"/>
</dbReference>
<dbReference type="RefSeq" id="WP_199722192.1">
    <property type="nucleotide sequence ID" value="NZ_CP031078.1"/>
</dbReference>
<dbReference type="InterPro" id="IPR038732">
    <property type="entry name" value="HpyO/CreE_NAD-binding"/>
</dbReference>